<sequence>TDTLKAREQENIRVMRNNMERRGITNSGFLQSAENQIHSNTSVACVPPPP</sequence>
<dbReference type="AlphaFoldDB" id="X1CCD4"/>
<feature type="non-terminal residue" evidence="1">
    <location>
        <position position="1"/>
    </location>
</feature>
<accession>X1CCD4</accession>
<dbReference type="EMBL" id="BART01011194">
    <property type="protein sequence ID" value="GAG81921.1"/>
    <property type="molecule type" value="Genomic_DNA"/>
</dbReference>
<name>X1CCD4_9ZZZZ</name>
<evidence type="ECO:0000313" key="1">
    <source>
        <dbReference type="EMBL" id="GAG81921.1"/>
    </source>
</evidence>
<comment type="caution">
    <text evidence="1">The sequence shown here is derived from an EMBL/GenBank/DDBJ whole genome shotgun (WGS) entry which is preliminary data.</text>
</comment>
<protein>
    <submittedName>
        <fullName evidence="1">Uncharacterized protein</fullName>
    </submittedName>
</protein>
<proteinExistence type="predicted"/>
<gene>
    <name evidence="1" type="ORF">S01H4_23958</name>
</gene>
<reference evidence="1" key="1">
    <citation type="journal article" date="2014" name="Front. Microbiol.">
        <title>High frequency of phylogenetically diverse reductive dehalogenase-homologous genes in deep subseafloor sedimentary metagenomes.</title>
        <authorList>
            <person name="Kawai M."/>
            <person name="Futagami T."/>
            <person name="Toyoda A."/>
            <person name="Takaki Y."/>
            <person name="Nishi S."/>
            <person name="Hori S."/>
            <person name="Arai W."/>
            <person name="Tsubouchi T."/>
            <person name="Morono Y."/>
            <person name="Uchiyama I."/>
            <person name="Ito T."/>
            <person name="Fujiyama A."/>
            <person name="Inagaki F."/>
            <person name="Takami H."/>
        </authorList>
    </citation>
    <scope>NUCLEOTIDE SEQUENCE</scope>
    <source>
        <strain evidence="1">Expedition CK06-06</strain>
    </source>
</reference>
<organism evidence="1">
    <name type="scientific">marine sediment metagenome</name>
    <dbReference type="NCBI Taxonomy" id="412755"/>
    <lineage>
        <taxon>unclassified sequences</taxon>
        <taxon>metagenomes</taxon>
        <taxon>ecological metagenomes</taxon>
    </lineage>
</organism>